<protein>
    <submittedName>
        <fullName evidence="4">Transcriptional regulatory protein</fullName>
    </submittedName>
</protein>
<evidence type="ECO:0000256" key="2">
    <source>
        <dbReference type="SAM" id="Phobius"/>
    </source>
</evidence>
<accession>E8M943</accession>
<dbReference type="InterPro" id="IPR016032">
    <property type="entry name" value="Sig_transdc_resp-reg_C-effctor"/>
</dbReference>
<feature type="domain" description="OmpR/PhoB-type" evidence="3">
    <location>
        <begin position="6"/>
        <end position="66"/>
    </location>
</feature>
<dbReference type="GO" id="GO:0000160">
    <property type="term" value="P:phosphorelay signal transduction system"/>
    <property type="evidence" value="ECO:0007669"/>
    <property type="project" value="InterPro"/>
</dbReference>
<sequence>MPYEVLLLLLQRDEPVSREELFAHCWQGMVVTDQALTNVISGLRRNFLSLKAVGAEITTISKVGYFINADSIEIEWLAQSQATKSDIAKPVAVVEEKPKRAPRFSWKCKSIQSCSLLCLFTVVMGLTVFALVALEPFVEKPSYVKMKNYQRFSNGDTDYYVHDEGGDFVRIGELKQALAPLVPSTCGVDVYIRFYPSLYRSNTVAMTVWLQQQQGKRNHMYRYFDVEPTHIASNVVRSLNNPEVKCD</sequence>
<keyword evidence="2" id="KW-1133">Transmembrane helix</keyword>
<keyword evidence="2" id="KW-0472">Membrane</keyword>
<evidence type="ECO:0000256" key="1">
    <source>
        <dbReference type="ARBA" id="ARBA00023125"/>
    </source>
</evidence>
<keyword evidence="1" id="KW-0238">DNA-binding</keyword>
<name>E8M943_PHOS4</name>
<dbReference type="SUPFAM" id="SSF46894">
    <property type="entry name" value="C-terminal effector domain of the bipartite response regulators"/>
    <property type="match status" value="1"/>
</dbReference>
<dbReference type="GO" id="GO:0003677">
    <property type="term" value="F:DNA binding"/>
    <property type="evidence" value="ECO:0007669"/>
    <property type="project" value="UniProtKB-KW"/>
</dbReference>
<dbReference type="Proteomes" id="UP000006228">
    <property type="component" value="Unassembled WGS sequence"/>
</dbReference>
<dbReference type="Gene3D" id="1.10.10.10">
    <property type="entry name" value="Winged helix-like DNA-binding domain superfamily/Winged helix DNA-binding domain"/>
    <property type="match status" value="1"/>
</dbReference>
<evidence type="ECO:0000259" key="3">
    <source>
        <dbReference type="Pfam" id="PF00486"/>
    </source>
</evidence>
<dbReference type="Pfam" id="PF00486">
    <property type="entry name" value="Trans_reg_C"/>
    <property type="match status" value="1"/>
</dbReference>
<proteinExistence type="predicted"/>
<evidence type="ECO:0000313" key="5">
    <source>
        <dbReference type="Proteomes" id="UP000006228"/>
    </source>
</evidence>
<reference evidence="4 5" key="1">
    <citation type="journal article" date="2012" name="Int. J. Syst. Evol. Microbiol.">
        <title>Vibrio caribbeanicus sp. nov., isolated from the marine sponge Scleritoderma cyanea.</title>
        <authorList>
            <person name="Hoffmann M."/>
            <person name="Monday S.R."/>
            <person name="Allard M.W."/>
            <person name="Strain E.A."/>
            <person name="Whittaker P."/>
            <person name="Naum M."/>
            <person name="McCarthy P.J."/>
            <person name="Lopez J.V."/>
            <person name="Fischer M."/>
            <person name="Brown E.W."/>
        </authorList>
    </citation>
    <scope>NUCLEOTIDE SEQUENCE [LARGE SCALE GENOMIC DNA]</scope>
    <source>
        <strain evidence="5">DSMZ 21326</strain>
    </source>
</reference>
<dbReference type="eggNOG" id="COG3710">
    <property type="taxonomic scope" value="Bacteria"/>
</dbReference>
<dbReference type="InterPro" id="IPR001867">
    <property type="entry name" value="OmpR/PhoB-type_DNA-bd"/>
</dbReference>
<organism evidence="4 5">
    <name type="scientific">Vibrio sinaloensis DSM 21326</name>
    <dbReference type="NCBI Taxonomy" id="945550"/>
    <lineage>
        <taxon>Bacteria</taxon>
        <taxon>Pseudomonadati</taxon>
        <taxon>Pseudomonadota</taxon>
        <taxon>Gammaproteobacteria</taxon>
        <taxon>Vibrionales</taxon>
        <taxon>Vibrionaceae</taxon>
        <taxon>Vibrio</taxon>
        <taxon>Vibrio oreintalis group</taxon>
    </lineage>
</organism>
<dbReference type="AlphaFoldDB" id="E8M943"/>
<dbReference type="InterPro" id="IPR036388">
    <property type="entry name" value="WH-like_DNA-bd_sf"/>
</dbReference>
<dbReference type="GO" id="GO:0006355">
    <property type="term" value="P:regulation of DNA-templated transcription"/>
    <property type="evidence" value="ECO:0007669"/>
    <property type="project" value="InterPro"/>
</dbReference>
<feature type="transmembrane region" description="Helical" evidence="2">
    <location>
        <begin position="113"/>
        <end position="134"/>
    </location>
</feature>
<comment type="caution">
    <text evidence="4">The sequence shown here is derived from an EMBL/GenBank/DDBJ whole genome shotgun (WGS) entry which is preliminary data.</text>
</comment>
<dbReference type="EMBL" id="AEVT01000083">
    <property type="protein sequence ID" value="EGA69399.1"/>
    <property type="molecule type" value="Genomic_DNA"/>
</dbReference>
<gene>
    <name evidence="4" type="ORF">VISI1226_09474</name>
</gene>
<keyword evidence="2" id="KW-0812">Transmembrane</keyword>
<evidence type="ECO:0000313" key="4">
    <source>
        <dbReference type="EMBL" id="EGA69399.1"/>
    </source>
</evidence>